<protein>
    <submittedName>
        <fullName evidence="2">Uncharacterized protein</fullName>
    </submittedName>
</protein>
<organism evidence="2 3">
    <name type="scientific">Pestalotiopsis fici (strain W106-1 / CGMCC3.15140)</name>
    <dbReference type="NCBI Taxonomy" id="1229662"/>
    <lineage>
        <taxon>Eukaryota</taxon>
        <taxon>Fungi</taxon>
        <taxon>Dikarya</taxon>
        <taxon>Ascomycota</taxon>
        <taxon>Pezizomycotina</taxon>
        <taxon>Sordariomycetes</taxon>
        <taxon>Xylariomycetidae</taxon>
        <taxon>Amphisphaeriales</taxon>
        <taxon>Sporocadaceae</taxon>
        <taxon>Pestalotiopsis</taxon>
    </lineage>
</organism>
<evidence type="ECO:0000313" key="3">
    <source>
        <dbReference type="Proteomes" id="UP000030651"/>
    </source>
</evidence>
<reference evidence="3" key="1">
    <citation type="journal article" date="2015" name="BMC Genomics">
        <title>Genomic and transcriptomic analysis of the endophytic fungus Pestalotiopsis fici reveals its lifestyle and high potential for synthesis of natural products.</title>
        <authorList>
            <person name="Wang X."/>
            <person name="Zhang X."/>
            <person name="Liu L."/>
            <person name="Xiang M."/>
            <person name="Wang W."/>
            <person name="Sun X."/>
            <person name="Che Y."/>
            <person name="Guo L."/>
            <person name="Liu G."/>
            <person name="Guo L."/>
            <person name="Wang C."/>
            <person name="Yin W.B."/>
            <person name="Stadler M."/>
            <person name="Zhang X."/>
            <person name="Liu X."/>
        </authorList>
    </citation>
    <scope>NUCLEOTIDE SEQUENCE [LARGE SCALE GENOMIC DNA]</scope>
    <source>
        <strain evidence="3">W106-1 / CGMCC3.15140</strain>
    </source>
</reference>
<dbReference type="AlphaFoldDB" id="W3WTL6"/>
<feature type="region of interest" description="Disordered" evidence="1">
    <location>
        <begin position="268"/>
        <end position="301"/>
    </location>
</feature>
<feature type="compositionally biased region" description="Polar residues" evidence="1">
    <location>
        <begin position="397"/>
        <end position="406"/>
    </location>
</feature>
<feature type="compositionally biased region" description="Polar residues" evidence="1">
    <location>
        <begin position="118"/>
        <end position="135"/>
    </location>
</feature>
<name>W3WTL6_PESFW</name>
<dbReference type="eggNOG" id="ENOG502S728">
    <property type="taxonomic scope" value="Eukaryota"/>
</dbReference>
<dbReference type="GeneID" id="19276912"/>
<gene>
    <name evidence="2" type="ORF">PFICI_11899</name>
</gene>
<dbReference type="STRING" id="1229662.W3WTL6"/>
<feature type="compositionally biased region" description="Polar residues" evidence="1">
    <location>
        <begin position="285"/>
        <end position="298"/>
    </location>
</feature>
<dbReference type="InParanoid" id="W3WTL6"/>
<keyword evidence="3" id="KW-1185">Reference proteome</keyword>
<proteinExistence type="predicted"/>
<dbReference type="Proteomes" id="UP000030651">
    <property type="component" value="Unassembled WGS sequence"/>
</dbReference>
<feature type="region of interest" description="Disordered" evidence="1">
    <location>
        <begin position="366"/>
        <end position="385"/>
    </location>
</feature>
<dbReference type="OrthoDB" id="2351940at2759"/>
<evidence type="ECO:0000313" key="2">
    <source>
        <dbReference type="EMBL" id="ETS76512.1"/>
    </source>
</evidence>
<dbReference type="HOGENOM" id="CLU_019419_2_0_1"/>
<dbReference type="KEGG" id="pfy:PFICI_11899"/>
<feature type="region of interest" description="Disordered" evidence="1">
    <location>
        <begin position="118"/>
        <end position="148"/>
    </location>
</feature>
<accession>W3WTL6</accession>
<dbReference type="OMA" id="WPENILR"/>
<dbReference type="EMBL" id="KI912117">
    <property type="protein sequence ID" value="ETS76512.1"/>
    <property type="molecule type" value="Genomic_DNA"/>
</dbReference>
<dbReference type="RefSeq" id="XP_007838671.1">
    <property type="nucleotide sequence ID" value="XM_007840480.1"/>
</dbReference>
<feature type="region of interest" description="Disordered" evidence="1">
    <location>
        <begin position="1"/>
        <end position="31"/>
    </location>
</feature>
<feature type="compositionally biased region" description="Acidic residues" evidence="1">
    <location>
        <begin position="369"/>
        <end position="379"/>
    </location>
</feature>
<evidence type="ECO:0000256" key="1">
    <source>
        <dbReference type="SAM" id="MobiDB-lite"/>
    </source>
</evidence>
<sequence length="485" mass="53701">MSADANGGSDSRDINQASSGVPSLPPLRSITNGTRRSAALAAFQTHTGSRHGRWRAERLIERHMTRDGISDSDMRRTRASQNARDYQHLQTMRALHDTMDDTNNELRALLDFAQPSPHTYSEQLSFPSPPLQTQELSDDNPRAKRRKLDSDCLSSGFKGFRYGKYGQVEPGALTMEIVSCDGGIYSDDSHIYSAENILKNDASVYCTKGPRCNIVLRHQGSTVFTLKELVIKAPRHNFSSPVREGMVFVSMNADLLARTARYQISYSRATGSRRTDRDDQPSVPILSSRNTEAGTSVSRMRARRLGNIGMDGMEDGDENEYRSAQIPPEFTASPPPFHVTTVCSDDEDDPSMRPFWQQAPNRIGALPFESEDSGLDDSDTMPSRDHGLRRRRYNLLGSTEVETAQDSAGGPSSAGEGDLMAAHARFFIEPDKSKCTIKFDPPVSGRFILLKMWSPHPDSTSNIDIQAVVASGFAGPRYFPAVEVR</sequence>
<feature type="region of interest" description="Disordered" evidence="1">
    <location>
        <begin position="397"/>
        <end position="416"/>
    </location>
</feature>